<keyword evidence="4" id="KW-1185">Reference proteome</keyword>
<feature type="region of interest" description="Disordered" evidence="2">
    <location>
        <begin position="247"/>
        <end position="274"/>
    </location>
</feature>
<evidence type="ECO:0000256" key="1">
    <source>
        <dbReference type="SAM" id="Coils"/>
    </source>
</evidence>
<evidence type="ECO:0000313" key="4">
    <source>
        <dbReference type="Proteomes" id="UP001515480"/>
    </source>
</evidence>
<organism evidence="3 4">
    <name type="scientific">Prymnesium parvum</name>
    <name type="common">Toxic golden alga</name>
    <dbReference type="NCBI Taxonomy" id="97485"/>
    <lineage>
        <taxon>Eukaryota</taxon>
        <taxon>Haptista</taxon>
        <taxon>Haptophyta</taxon>
        <taxon>Prymnesiophyceae</taxon>
        <taxon>Prymnesiales</taxon>
        <taxon>Prymnesiaceae</taxon>
        <taxon>Prymnesium</taxon>
    </lineage>
</organism>
<reference evidence="3 4" key="1">
    <citation type="journal article" date="2024" name="Science">
        <title>Giant polyketide synthase enzymes in the biosynthesis of giant marine polyether toxins.</title>
        <authorList>
            <person name="Fallon T.R."/>
            <person name="Shende V.V."/>
            <person name="Wierzbicki I.H."/>
            <person name="Pendleton A.L."/>
            <person name="Watervoot N.F."/>
            <person name="Auber R.P."/>
            <person name="Gonzalez D.J."/>
            <person name="Wisecaver J.H."/>
            <person name="Moore B.S."/>
        </authorList>
    </citation>
    <scope>NUCLEOTIDE SEQUENCE [LARGE SCALE GENOMIC DNA]</scope>
    <source>
        <strain evidence="3 4">12B1</strain>
    </source>
</reference>
<name>A0AB34IQ80_PRYPA</name>
<accession>A0AB34IQ80</accession>
<keyword evidence="1" id="KW-0175">Coiled coil</keyword>
<feature type="coiled-coil region" evidence="1">
    <location>
        <begin position="157"/>
        <end position="233"/>
    </location>
</feature>
<comment type="caution">
    <text evidence="3">The sequence shown here is derived from an EMBL/GenBank/DDBJ whole genome shotgun (WGS) entry which is preliminary data.</text>
</comment>
<evidence type="ECO:0000256" key="2">
    <source>
        <dbReference type="SAM" id="MobiDB-lite"/>
    </source>
</evidence>
<sequence>MSIPALDVDMIRIAGKMGTRGDGGVEGEGDIARLVRSGSEKGGIRREEVRMDAAKALSERADVTDKCVPTRTQLVATASRRVPRDSGSTGSSMPSARGKSFAQHLLEIEQEAARAASRIRMAHTRASQSLPHFDASLEPSRAAADDFAAPPPAAAEAARLRCELRVLRASLPEMEEAAEASAALWRASLSQQQSLARGRAEQERRVASLEASLARLHAEKAALAARAAAQSRELEAMRAAMESMAAGALGDAPPPPPARAGGGGGPHLGSPPSPLLWRLDETRCGTRARAHWRRAAAYLALASIGDYWQSLARRRRRDAPPPPPRGGGALSALSERGGVAKLEEAARAALVGEALRRRLEAEEAEAAAEEEAALWEAAARAVAEAGGEARGAELRRAAWLREEVAAAPRRARALVAALRRVVEPNLPPLEEHLRTVAHDRCAAAVRALQAAGGAAAEEEARGKAREVIALLEAKVSRAAEQFVDGMRGAVAAEDAAALGPRLVARLCEQAVAARCEPMRRMASEEELHARVWEEVRVVQGFVLDVAQKGTKQWLSELVLGATTLDMPPELYEFIATAVAVHLDPYIDGEITSPEEERTTEPMLSLVQSSYAQEFGRQLPAPPELVLAIYVVYAISKSNALHCFGEVVMGQGRLPVVAAEVEEHVVALGKALVLAIERDFGREHNSIQGVPLSAPLIETLAREHSTQLFVAHHHMSERLAEANRVGEIGRKEEVKRIFGLDI</sequence>
<protein>
    <submittedName>
        <fullName evidence="3">Uncharacterized protein</fullName>
    </submittedName>
</protein>
<gene>
    <name evidence="3" type="ORF">AB1Y20_012052</name>
</gene>
<dbReference type="AlphaFoldDB" id="A0AB34IQ80"/>
<dbReference type="EMBL" id="JBGBPQ010000021">
    <property type="protein sequence ID" value="KAL1503574.1"/>
    <property type="molecule type" value="Genomic_DNA"/>
</dbReference>
<feature type="region of interest" description="Disordered" evidence="2">
    <location>
        <begin position="77"/>
        <end position="97"/>
    </location>
</feature>
<proteinExistence type="predicted"/>
<evidence type="ECO:0000313" key="3">
    <source>
        <dbReference type="EMBL" id="KAL1503574.1"/>
    </source>
</evidence>
<dbReference type="Proteomes" id="UP001515480">
    <property type="component" value="Unassembled WGS sequence"/>
</dbReference>